<dbReference type="PANTHER" id="PTHR23063:SF60">
    <property type="entry name" value="LYSOPHOSPHATIDIC ACID:OLEOYL-COA ACYLTRANSFERASE 1"/>
    <property type="match status" value="1"/>
</dbReference>
<keyword evidence="6" id="KW-0012">Acyltransferase</keyword>
<evidence type="ECO:0000256" key="6">
    <source>
        <dbReference type="ARBA" id="ARBA00023315"/>
    </source>
</evidence>
<evidence type="ECO:0000256" key="3">
    <source>
        <dbReference type="ARBA" id="ARBA00022989"/>
    </source>
</evidence>
<accession>A0A0D7A9L5</accession>
<evidence type="ECO:0000313" key="9">
    <source>
        <dbReference type="Proteomes" id="UP000054144"/>
    </source>
</evidence>
<evidence type="ECO:0000256" key="4">
    <source>
        <dbReference type="ARBA" id="ARBA00023098"/>
    </source>
</evidence>
<evidence type="ECO:0000313" key="8">
    <source>
        <dbReference type="EMBL" id="KIY46636.1"/>
    </source>
</evidence>
<dbReference type="PANTHER" id="PTHR23063">
    <property type="entry name" value="PHOSPHOLIPID ACYLTRANSFERASE"/>
    <property type="match status" value="1"/>
</dbReference>
<evidence type="ECO:0008006" key="10">
    <source>
        <dbReference type="Google" id="ProtNLM"/>
    </source>
</evidence>
<keyword evidence="9" id="KW-1185">Reference proteome</keyword>
<sequence length="371" mass="40757">MEKYSAYRDPGTGIQPFLIPVPPFESEFLSKLLAPIGYTVGILRTSIVFVVWLLYVVLLGFCVILTPIPPLHRLVTGFLTTILARLVLFIVGLPWIPVEPFTRKRSRGATIPETWVPRAGDIIVSNWVSWLEILYLAFRFNPTFVVPVSNSVPPSFVLRDANVTGRRTGTGSANVPSTRASVQLPIDGLRTASLLTMIGLTGHVLPTLKAPAKPRTLEEIRMSSNAPLVVFPECTTSNGRGLLRFANMFSGSLPIKGYKMFLMCVRYDPPTTWTPTPSLSIPSTTVNPLAHVFKLSCALVPPSISIRMLAPSESPGAPTFITSEVSTSAFGEDAVTEVCATLIAQMGKMKRVGMGWEDKSQFLGFYREKRR</sequence>
<protein>
    <recommendedName>
        <fullName evidence="10">Phospholipid/glycerol acyltransferase domain-containing protein</fullName>
    </recommendedName>
</protein>
<evidence type="ECO:0000256" key="2">
    <source>
        <dbReference type="ARBA" id="ARBA00022692"/>
    </source>
</evidence>
<dbReference type="OrthoDB" id="272512at2759"/>
<evidence type="ECO:0000256" key="7">
    <source>
        <dbReference type="SAM" id="Phobius"/>
    </source>
</evidence>
<proteinExistence type="predicted"/>
<feature type="transmembrane region" description="Helical" evidence="7">
    <location>
        <begin position="47"/>
        <end position="68"/>
    </location>
</feature>
<dbReference type="AlphaFoldDB" id="A0A0D7A9L5"/>
<organism evidence="8 9">
    <name type="scientific">Fistulina hepatica ATCC 64428</name>
    <dbReference type="NCBI Taxonomy" id="1128425"/>
    <lineage>
        <taxon>Eukaryota</taxon>
        <taxon>Fungi</taxon>
        <taxon>Dikarya</taxon>
        <taxon>Basidiomycota</taxon>
        <taxon>Agaricomycotina</taxon>
        <taxon>Agaricomycetes</taxon>
        <taxon>Agaricomycetidae</taxon>
        <taxon>Agaricales</taxon>
        <taxon>Fistulinaceae</taxon>
        <taxon>Fistulina</taxon>
    </lineage>
</organism>
<reference evidence="8 9" key="1">
    <citation type="journal article" date="2015" name="Fungal Genet. Biol.">
        <title>Evolution of novel wood decay mechanisms in Agaricales revealed by the genome sequences of Fistulina hepatica and Cylindrobasidium torrendii.</title>
        <authorList>
            <person name="Floudas D."/>
            <person name="Held B.W."/>
            <person name="Riley R."/>
            <person name="Nagy L.G."/>
            <person name="Koehler G."/>
            <person name="Ransdell A.S."/>
            <person name="Younus H."/>
            <person name="Chow J."/>
            <person name="Chiniquy J."/>
            <person name="Lipzen A."/>
            <person name="Tritt A."/>
            <person name="Sun H."/>
            <person name="Haridas S."/>
            <person name="LaButti K."/>
            <person name="Ohm R.A."/>
            <person name="Kues U."/>
            <person name="Blanchette R.A."/>
            <person name="Grigoriev I.V."/>
            <person name="Minto R.E."/>
            <person name="Hibbett D.S."/>
        </authorList>
    </citation>
    <scope>NUCLEOTIDE SEQUENCE [LARGE SCALE GENOMIC DNA]</scope>
    <source>
        <strain evidence="8 9">ATCC 64428</strain>
    </source>
</reference>
<keyword evidence="4" id="KW-0443">Lipid metabolism</keyword>
<keyword evidence="3 7" id="KW-1133">Transmembrane helix</keyword>
<dbReference type="Proteomes" id="UP000054144">
    <property type="component" value="Unassembled WGS sequence"/>
</dbReference>
<evidence type="ECO:0000256" key="5">
    <source>
        <dbReference type="ARBA" id="ARBA00023136"/>
    </source>
</evidence>
<dbReference type="EMBL" id="KN882026">
    <property type="protein sequence ID" value="KIY46636.1"/>
    <property type="molecule type" value="Genomic_DNA"/>
</dbReference>
<dbReference type="GO" id="GO:0006629">
    <property type="term" value="P:lipid metabolic process"/>
    <property type="evidence" value="ECO:0007669"/>
    <property type="project" value="UniProtKB-KW"/>
</dbReference>
<feature type="transmembrane region" description="Helical" evidence="7">
    <location>
        <begin position="74"/>
        <end position="96"/>
    </location>
</feature>
<keyword evidence="5 7" id="KW-0472">Membrane</keyword>
<keyword evidence="1" id="KW-0808">Transferase</keyword>
<name>A0A0D7A9L5_9AGAR</name>
<keyword evidence="2 7" id="KW-0812">Transmembrane</keyword>
<evidence type="ECO:0000256" key="1">
    <source>
        <dbReference type="ARBA" id="ARBA00022679"/>
    </source>
</evidence>
<dbReference type="GO" id="GO:0016746">
    <property type="term" value="F:acyltransferase activity"/>
    <property type="evidence" value="ECO:0007669"/>
    <property type="project" value="UniProtKB-KW"/>
</dbReference>
<gene>
    <name evidence="8" type="ORF">FISHEDRAFT_66395</name>
</gene>